<dbReference type="AlphaFoldDB" id="A0AAN7QDG6"/>
<dbReference type="InterPro" id="IPR045180">
    <property type="entry name" value="La_dom_prot"/>
</dbReference>
<feature type="compositionally biased region" description="Basic and acidic residues" evidence="3">
    <location>
        <begin position="392"/>
        <end position="403"/>
    </location>
</feature>
<feature type="region of interest" description="Disordered" evidence="3">
    <location>
        <begin position="151"/>
        <end position="225"/>
    </location>
</feature>
<proteinExistence type="predicted"/>
<evidence type="ECO:0000313" key="6">
    <source>
        <dbReference type="Proteomes" id="UP001345219"/>
    </source>
</evidence>
<feature type="region of interest" description="Disordered" evidence="3">
    <location>
        <begin position="590"/>
        <end position="678"/>
    </location>
</feature>
<reference evidence="5 6" key="1">
    <citation type="journal article" date="2023" name="Hortic Res">
        <title>Pangenome of water caltrop reveals structural variations and asymmetric subgenome divergence after allopolyploidization.</title>
        <authorList>
            <person name="Zhang X."/>
            <person name="Chen Y."/>
            <person name="Wang L."/>
            <person name="Yuan Y."/>
            <person name="Fang M."/>
            <person name="Shi L."/>
            <person name="Lu R."/>
            <person name="Comes H.P."/>
            <person name="Ma Y."/>
            <person name="Chen Y."/>
            <person name="Huang G."/>
            <person name="Zhou Y."/>
            <person name="Zheng Z."/>
            <person name="Qiu Y."/>
        </authorList>
    </citation>
    <scope>NUCLEOTIDE SEQUENCE [LARGE SCALE GENOMIC DNA]</scope>
    <source>
        <tissue evidence="5">Roots</tissue>
    </source>
</reference>
<feature type="region of interest" description="Disordered" evidence="3">
    <location>
        <begin position="390"/>
        <end position="409"/>
    </location>
</feature>
<protein>
    <recommendedName>
        <fullName evidence="4">HTH La-type RNA-binding domain-containing protein</fullName>
    </recommendedName>
</protein>
<dbReference type="GO" id="GO:0000339">
    <property type="term" value="F:RNA cap binding"/>
    <property type="evidence" value="ECO:0007669"/>
    <property type="project" value="InterPro"/>
</dbReference>
<feature type="compositionally biased region" description="Polar residues" evidence="3">
    <location>
        <begin position="428"/>
        <end position="437"/>
    </location>
</feature>
<evidence type="ECO:0000256" key="1">
    <source>
        <dbReference type="ARBA" id="ARBA00022884"/>
    </source>
</evidence>
<feature type="compositionally biased region" description="Polar residues" evidence="3">
    <location>
        <begin position="596"/>
        <end position="621"/>
    </location>
</feature>
<dbReference type="PANTHER" id="PTHR22792">
    <property type="entry name" value="LUPUS LA PROTEIN-RELATED"/>
    <property type="match status" value="1"/>
</dbReference>
<feature type="compositionally biased region" description="Polar residues" evidence="3">
    <location>
        <begin position="70"/>
        <end position="94"/>
    </location>
</feature>
<keyword evidence="6" id="KW-1185">Reference proteome</keyword>
<dbReference type="PROSITE" id="PS50961">
    <property type="entry name" value="HTH_LA"/>
    <property type="match status" value="1"/>
</dbReference>
<dbReference type="InterPro" id="IPR006607">
    <property type="entry name" value="DM15"/>
</dbReference>
<sequence length="900" mass="100515">MAQNDNGGDPKELARPESPWKTPVADTSSANAPVMGAVSWPSLGDAPPRPKSTDSGVKPLASADPEVAAHSSSQGVVAQRQPQGSGNPNPIKNSSVRHQKSGAKRNPNYPPPFAILPYQPGLAFHPMAGPSHIAIPGYAYPPFHGPFPATEAPTMKSGADTAAQPLAPPIYGIDPNRNHQPPPQAGDPSAYPSKLSNRRPSMEHPGGPFNHHWRHQQTFGPGENLHMPPVVGPRAFVRAPFYGPAHGFMVGPGFPGPGSVYYVPVPHPSSVRGPHSLQFVRPPVSPGAPTLPPETQTLKMDIINQIEYYFSDENLQNDQYLISLMEEEGWVPISLIADFKRVKRMCTDVPFILYALQSSDIIEVKADKIRRCNDWSKWLPSSRAGELLTKAETSEDHSSKNHNEPPSIESEIRNDLLRCDPKEGGASSLGNQHNSHSIGEERTSILASQNSTNSSSHKPFNVLHSKTTKPLRMDSKYIVKNKDIVRNAPAHDMNDLSDDFASTFMLDEELEHEQKMIRRNDITKRMDDEDDEIEVYDHDVQKLVIVTQNTKVGKGSQNEGKMFKGLSKELVSAIDEGLYFYEQELKKNRWSHRKNNSSLENGTLTSRSSSLGPGVSHSNAGEHSYRSSSSSNGESGVVISRKKQSKGSSKQHSSHKQRFFSSNFRSHGASRNSLGVISESPPSDSVGFFFGSTPPDAPGARPLKLSMSPHGFLSGSSPPVGSMPKSFPPFQHPSHQLLEENGFKQQKYMKFHKRCLNDRKKLGIGCSEEMNTLYRFWSYFLRDIFVPSMYNEFQKVALEDAAENYNYGLECLFRFYSYGLEKEFREDLYNDFEQLTLDFYLKGDLYGLEKYWAFHHYRGQDSQKEPVNKHPELEKLLREEYRSLEDFRAKERSKNTVEGK</sequence>
<dbReference type="CDD" id="cd07323">
    <property type="entry name" value="LAM"/>
    <property type="match status" value="1"/>
</dbReference>
<dbReference type="EMBL" id="JAXIOK010000008">
    <property type="protein sequence ID" value="KAK4764372.1"/>
    <property type="molecule type" value="Genomic_DNA"/>
</dbReference>
<dbReference type="SMART" id="SM00684">
    <property type="entry name" value="DM15"/>
    <property type="match status" value="3"/>
</dbReference>
<evidence type="ECO:0000313" key="5">
    <source>
        <dbReference type="EMBL" id="KAK4764372.1"/>
    </source>
</evidence>
<dbReference type="Pfam" id="PF21071">
    <property type="entry name" value="LARP1_HEAT"/>
    <property type="match status" value="1"/>
</dbReference>
<dbReference type="Gene3D" id="1.10.10.10">
    <property type="entry name" value="Winged helix-like DNA-binding domain superfamily/Winged helix DNA-binding domain"/>
    <property type="match status" value="1"/>
</dbReference>
<dbReference type="SMART" id="SM00715">
    <property type="entry name" value="LA"/>
    <property type="match status" value="1"/>
</dbReference>
<feature type="region of interest" description="Disordered" evidence="3">
    <location>
        <begin position="1"/>
        <end position="112"/>
    </location>
</feature>
<dbReference type="PANTHER" id="PTHR22792:SF101">
    <property type="entry name" value="LA-RELATED PROTEIN 1A"/>
    <property type="match status" value="1"/>
</dbReference>
<evidence type="ECO:0000259" key="4">
    <source>
        <dbReference type="PROSITE" id="PS50961"/>
    </source>
</evidence>
<dbReference type="InterPro" id="IPR006630">
    <property type="entry name" value="La_HTH"/>
</dbReference>
<dbReference type="GO" id="GO:0048255">
    <property type="term" value="P:mRNA stabilization"/>
    <property type="evidence" value="ECO:0007669"/>
    <property type="project" value="InterPro"/>
</dbReference>
<organism evidence="5 6">
    <name type="scientific">Trapa incisa</name>
    <dbReference type="NCBI Taxonomy" id="236973"/>
    <lineage>
        <taxon>Eukaryota</taxon>
        <taxon>Viridiplantae</taxon>
        <taxon>Streptophyta</taxon>
        <taxon>Embryophyta</taxon>
        <taxon>Tracheophyta</taxon>
        <taxon>Spermatophyta</taxon>
        <taxon>Magnoliopsida</taxon>
        <taxon>eudicotyledons</taxon>
        <taxon>Gunneridae</taxon>
        <taxon>Pentapetalae</taxon>
        <taxon>rosids</taxon>
        <taxon>malvids</taxon>
        <taxon>Myrtales</taxon>
        <taxon>Lythraceae</taxon>
        <taxon>Trapa</taxon>
    </lineage>
</organism>
<dbReference type="Pfam" id="PF05383">
    <property type="entry name" value="La"/>
    <property type="match status" value="1"/>
</dbReference>
<dbReference type="Proteomes" id="UP001345219">
    <property type="component" value="Chromosome 11"/>
</dbReference>
<keyword evidence="1 2" id="KW-0694">RNA-binding</keyword>
<dbReference type="InterPro" id="IPR036390">
    <property type="entry name" value="WH_DNA-bd_sf"/>
</dbReference>
<feature type="compositionally biased region" description="Low complexity" evidence="3">
    <location>
        <begin position="626"/>
        <end position="639"/>
    </location>
</feature>
<gene>
    <name evidence="5" type="ORF">SAY87_013810</name>
</gene>
<comment type="caution">
    <text evidence="5">The sequence shown here is derived from an EMBL/GenBank/DDBJ whole genome shotgun (WGS) entry which is preliminary data.</text>
</comment>
<evidence type="ECO:0000256" key="3">
    <source>
        <dbReference type="SAM" id="MobiDB-lite"/>
    </source>
</evidence>
<accession>A0AAN7QDG6</accession>
<feature type="domain" description="HTH La-type RNA-binding" evidence="4">
    <location>
        <begin position="292"/>
        <end position="381"/>
    </location>
</feature>
<name>A0AAN7QDG6_9MYRT</name>
<evidence type="ECO:0000256" key="2">
    <source>
        <dbReference type="PROSITE-ProRule" id="PRU00332"/>
    </source>
</evidence>
<feature type="compositionally biased region" description="Polar residues" evidence="3">
    <location>
        <begin position="659"/>
        <end position="678"/>
    </location>
</feature>
<dbReference type="InterPro" id="IPR036388">
    <property type="entry name" value="WH-like_DNA-bd_sf"/>
</dbReference>
<feature type="region of interest" description="Disordered" evidence="3">
    <location>
        <begin position="419"/>
        <end position="438"/>
    </location>
</feature>
<dbReference type="SUPFAM" id="SSF46785">
    <property type="entry name" value="Winged helix' DNA-binding domain"/>
    <property type="match status" value="1"/>
</dbReference>